<dbReference type="STRING" id="762967.HMPREF9440_01420"/>
<dbReference type="Proteomes" id="UP000004956">
    <property type="component" value="Unassembled WGS sequence"/>
</dbReference>
<dbReference type="HOGENOM" id="CLU_3085508_0_0_4"/>
<organism evidence="1 2">
    <name type="scientific">Sutterella parvirubra YIT 11816</name>
    <dbReference type="NCBI Taxonomy" id="762967"/>
    <lineage>
        <taxon>Bacteria</taxon>
        <taxon>Pseudomonadati</taxon>
        <taxon>Pseudomonadota</taxon>
        <taxon>Betaproteobacteria</taxon>
        <taxon>Burkholderiales</taxon>
        <taxon>Sutterellaceae</taxon>
        <taxon>Sutterella</taxon>
    </lineage>
</organism>
<protein>
    <submittedName>
        <fullName evidence="1">Uncharacterized protein</fullName>
    </submittedName>
</protein>
<dbReference type="EMBL" id="AFBQ01000203">
    <property type="protein sequence ID" value="EHY31202.1"/>
    <property type="molecule type" value="Genomic_DNA"/>
</dbReference>
<dbReference type="AlphaFoldDB" id="H3KFA3"/>
<gene>
    <name evidence="1" type="ORF">HMPREF9440_01420</name>
</gene>
<keyword evidence="2" id="KW-1185">Reference proteome</keyword>
<sequence>MCLLCRLKNGNGPPGESSGGLVGFVNCSRRQRFGRRAGIPEVFKSCRNFAGF</sequence>
<name>H3KFA3_9BURK</name>
<comment type="caution">
    <text evidence="1">The sequence shown here is derived from an EMBL/GenBank/DDBJ whole genome shotgun (WGS) entry which is preliminary data.</text>
</comment>
<evidence type="ECO:0000313" key="1">
    <source>
        <dbReference type="EMBL" id="EHY31202.1"/>
    </source>
</evidence>
<accession>H3KFA3</accession>
<reference evidence="1 2" key="1">
    <citation type="submission" date="2011-11" db="EMBL/GenBank/DDBJ databases">
        <authorList>
            <person name="Weinstock G."/>
            <person name="Sodergren E."/>
            <person name="Clifton S."/>
            <person name="Fulton L."/>
            <person name="Fulton B."/>
            <person name="Courtney L."/>
            <person name="Fronick C."/>
            <person name="Harrison M."/>
            <person name="Strong C."/>
            <person name="Farmer C."/>
            <person name="Delahaunty K."/>
            <person name="Markovic C."/>
            <person name="Hall O."/>
            <person name="Minx P."/>
            <person name="Tomlinson C."/>
            <person name="Mitreva M."/>
            <person name="Hou S."/>
            <person name="Chen J."/>
            <person name="Wollam A."/>
            <person name="Pepin K.H."/>
            <person name="Johnson M."/>
            <person name="Bhonagiri V."/>
            <person name="Zhang X."/>
            <person name="Suruliraj S."/>
            <person name="Warren W."/>
            <person name="Chinwalla A."/>
            <person name="Mardis E.R."/>
            <person name="Wilson R.K."/>
        </authorList>
    </citation>
    <scope>NUCLEOTIDE SEQUENCE [LARGE SCALE GENOMIC DNA]</scope>
    <source>
        <strain evidence="1 2">YIT 11816</strain>
    </source>
</reference>
<proteinExistence type="predicted"/>
<evidence type="ECO:0000313" key="2">
    <source>
        <dbReference type="Proteomes" id="UP000004956"/>
    </source>
</evidence>